<dbReference type="CDD" id="cd21983">
    <property type="entry name" value="HMG-box_SMARCE1"/>
    <property type="match status" value="1"/>
</dbReference>
<evidence type="ECO:0008006" key="8">
    <source>
        <dbReference type="Google" id="ProtNLM"/>
    </source>
</evidence>
<dbReference type="PROSITE" id="PS50118">
    <property type="entry name" value="HMG_BOX_2"/>
    <property type="match status" value="1"/>
</dbReference>
<feature type="compositionally biased region" description="Low complexity" evidence="3">
    <location>
        <begin position="974"/>
        <end position="985"/>
    </location>
</feature>
<dbReference type="InterPro" id="IPR009071">
    <property type="entry name" value="HMG_box_dom"/>
</dbReference>
<keyword evidence="2" id="KW-0862">Zinc</keyword>
<dbReference type="PROSITE" id="PS00028">
    <property type="entry name" value="ZINC_FINGER_C2H2_1"/>
    <property type="match status" value="1"/>
</dbReference>
<dbReference type="PANTHER" id="PTHR46232">
    <property type="entry name" value="SMARCE1 REGULATOR OF CHROMATIN"/>
    <property type="match status" value="1"/>
</dbReference>
<feature type="compositionally biased region" description="Polar residues" evidence="3">
    <location>
        <begin position="1036"/>
        <end position="1045"/>
    </location>
</feature>
<organism evidence="6 7">
    <name type="scientific">Nesidiocoris tenuis</name>
    <dbReference type="NCBI Taxonomy" id="355587"/>
    <lineage>
        <taxon>Eukaryota</taxon>
        <taxon>Metazoa</taxon>
        <taxon>Ecdysozoa</taxon>
        <taxon>Arthropoda</taxon>
        <taxon>Hexapoda</taxon>
        <taxon>Insecta</taxon>
        <taxon>Pterygota</taxon>
        <taxon>Neoptera</taxon>
        <taxon>Paraneoptera</taxon>
        <taxon>Hemiptera</taxon>
        <taxon>Heteroptera</taxon>
        <taxon>Panheteroptera</taxon>
        <taxon>Cimicomorpha</taxon>
        <taxon>Miridae</taxon>
        <taxon>Dicyphina</taxon>
        <taxon>Nesidiocoris</taxon>
    </lineage>
</organism>
<evidence type="ECO:0000259" key="4">
    <source>
        <dbReference type="PROSITE" id="PS50118"/>
    </source>
</evidence>
<dbReference type="PANTHER" id="PTHR46232:SF1">
    <property type="entry name" value="SWI_SNF-RELATED MATRIX-ASSOCIATED ACTIN-DEPENDENT REGULATOR OF CHROMATIN SUBFAMILY E MEMBER 1"/>
    <property type="match status" value="1"/>
</dbReference>
<keyword evidence="7" id="KW-1185">Reference proteome</keyword>
<name>A0A6H5H398_9HEMI</name>
<dbReference type="Gene3D" id="1.10.30.10">
    <property type="entry name" value="High mobility group box domain"/>
    <property type="match status" value="1"/>
</dbReference>
<dbReference type="GO" id="GO:0016514">
    <property type="term" value="C:SWI/SNF complex"/>
    <property type="evidence" value="ECO:0007669"/>
    <property type="project" value="TreeGrafter"/>
</dbReference>
<evidence type="ECO:0000256" key="1">
    <source>
        <dbReference type="PROSITE-ProRule" id="PRU00267"/>
    </source>
</evidence>
<feature type="region of interest" description="Disordered" evidence="3">
    <location>
        <begin position="1078"/>
        <end position="1097"/>
    </location>
</feature>
<feature type="compositionally biased region" description="Pro residues" evidence="3">
    <location>
        <begin position="1188"/>
        <end position="1197"/>
    </location>
</feature>
<evidence type="ECO:0000256" key="3">
    <source>
        <dbReference type="SAM" id="MobiDB-lite"/>
    </source>
</evidence>
<feature type="compositionally biased region" description="Low complexity" evidence="3">
    <location>
        <begin position="1116"/>
        <end position="1146"/>
    </location>
</feature>
<dbReference type="InterPro" id="IPR036910">
    <property type="entry name" value="HMG_box_dom_sf"/>
</dbReference>
<feature type="region of interest" description="Disordered" evidence="3">
    <location>
        <begin position="104"/>
        <end position="132"/>
    </location>
</feature>
<proteinExistence type="predicted"/>
<feature type="compositionally biased region" description="Pro residues" evidence="3">
    <location>
        <begin position="787"/>
        <end position="800"/>
    </location>
</feature>
<dbReference type="OrthoDB" id="30931at2759"/>
<dbReference type="GO" id="GO:0031492">
    <property type="term" value="F:nucleosomal DNA binding"/>
    <property type="evidence" value="ECO:0007669"/>
    <property type="project" value="TreeGrafter"/>
</dbReference>
<evidence type="ECO:0000259" key="5">
    <source>
        <dbReference type="PROSITE" id="PS50966"/>
    </source>
</evidence>
<feature type="compositionally biased region" description="Low complexity" evidence="3">
    <location>
        <begin position="906"/>
        <end position="916"/>
    </location>
</feature>
<feature type="DNA-binding region" description="HMG box" evidence="1">
    <location>
        <begin position="691"/>
        <end position="748"/>
    </location>
</feature>
<gene>
    <name evidence="6" type="ORF">NTEN_LOCUS15297</name>
</gene>
<feature type="compositionally biased region" description="Basic and acidic residues" evidence="3">
    <location>
        <begin position="108"/>
        <end position="119"/>
    </location>
</feature>
<feature type="compositionally biased region" description="Low complexity" evidence="3">
    <location>
        <begin position="1205"/>
        <end position="1236"/>
    </location>
</feature>
<feature type="compositionally biased region" description="Pro residues" evidence="3">
    <location>
        <begin position="963"/>
        <end position="973"/>
    </location>
</feature>
<sequence>MSQNHLKLKKGQYRPTHVLAPALVSAFALLILSLQPSIVISRQNNFYNPEIPVGFSTGQKDAPSKTCLYRCEEDGCSLVLKNVQKLRDHLELYHGMSHPCEEESFNSLEERLSDGEPPQKIRSGMLQGRRHLSRSASASLKESLSDNQKNQPILSLDDWIAEMKAQKSIHFYKKEDDPHSSGISDEEFVVVIMTPIQKRIFQAYGHDRLCVDSTSDSAEYGGYELTTILAVNEFEEGVPVAFCVSSSVNDKVLTVFFEAIKSEIGNCHCNVFMSDVVDIHYHTWKEVMGKPKHYLFSPWLIDRTWQEHLEDIADKEQRKGIYARLKACQVELDEKHFQLEFSSLLETLEMNTERHSLHEYLETFFVDQFDRWAYSHRSNLNINTNMHLESFYRTLKHNYLMVKDSGRVEEPISVLHEYVKECGKSSFNFREINAKISNVPSRHDDGMKIVSEVSPSGKDYCWLVATSVNMQHVICMVTGHICDSTCMIRCDRCFVCLKNMTCSCHDNSIKGNLCEHIHAVAISKEEVIEIEEEVCSLEEKIEPSVTTRSDTVFEKFIEQVLYEDDEEEVVLYKEKQNGPEEEAIDEDYFSSRIKFVEEVEDQVSNSDESPGENMLLVQENVLLRDEDTRSVSFSYVHRGQNLILGKNRTYEVLQKESSVSPFVSSPTGHPGFTPQKLGKANARTPKPPKPPEKPLMPYMRYQRKVWDQVKAQNPELKLWEIGKIIGQMWRDLPEEEKAEFVEDYEAEKHCSRVVDDETCQKMVERQYELLKKERAQRAAALAAGEAPTPPSAVPPPPAPSNPLSSERPVRKRIGSSNGSRPSVTDAAVPRAAQSARTFATAADCCRSTAVASHSAGPVAPEPDAPGTVTAFSLASPRRKSGAQSYATRRTIAADGPAARTESRTVASSNASSSGAVSATIWPSAAGTFTASNASARIFPSSRNTSAGAHSSNEQKKSNHFYAPFPPHSQPLQPPHQGVHGIQSGPIGPPPQTPMQHGGLQPHMQPHVMSHGGQHGPGMPPGPPGMPQQPGMPPQGTQVLHQSTSPMLMGQGPNNMQPPNNMQSGGPHPGMQPMQIGMQQGPPGMHQGPMPPQMQHMSPSMQQMGMQSHHPHGIGMGHHMQQHPGPQMMNQQMGGPQMGSQHPSSNMGPGGHPGGGNQMQSGPGPNSGHPGGQPNHGHMGSIGMQSPHPGSPMPPPQQHPGGGPNMHQMGGHQPGQMHQQPQMQQQSSMHHQPSQAP</sequence>
<feature type="region of interest" description="Disordered" evidence="3">
    <location>
        <begin position="661"/>
        <end position="696"/>
    </location>
</feature>
<feature type="region of interest" description="Disordered" evidence="3">
    <location>
        <begin position="778"/>
        <end position="829"/>
    </location>
</feature>
<feature type="domain" description="HMG box" evidence="4">
    <location>
        <begin position="691"/>
        <end position="748"/>
    </location>
</feature>
<dbReference type="InterPro" id="IPR007527">
    <property type="entry name" value="Znf_SWIM"/>
</dbReference>
<feature type="compositionally biased region" description="Gly residues" evidence="3">
    <location>
        <begin position="1147"/>
        <end position="1156"/>
    </location>
</feature>
<evidence type="ECO:0000313" key="7">
    <source>
        <dbReference type="Proteomes" id="UP000479000"/>
    </source>
</evidence>
<feature type="region of interest" description="Disordered" evidence="3">
    <location>
        <begin position="874"/>
        <end position="916"/>
    </location>
</feature>
<dbReference type="AlphaFoldDB" id="A0A6H5H398"/>
<feature type="region of interest" description="Disordered" evidence="3">
    <location>
        <begin position="1102"/>
        <end position="1236"/>
    </location>
</feature>
<dbReference type="SMART" id="SM00398">
    <property type="entry name" value="HMG"/>
    <property type="match status" value="1"/>
</dbReference>
<feature type="compositionally biased region" description="Polar residues" evidence="3">
    <location>
        <begin position="940"/>
        <end position="951"/>
    </location>
</feature>
<protein>
    <recommendedName>
        <fullName evidence="8">HMG box domain-containing protein</fullName>
    </recommendedName>
</protein>
<evidence type="ECO:0000313" key="6">
    <source>
        <dbReference type="EMBL" id="CAB0010249.1"/>
    </source>
</evidence>
<dbReference type="Proteomes" id="UP000479000">
    <property type="component" value="Unassembled WGS sequence"/>
</dbReference>
<keyword evidence="2" id="KW-0479">Metal-binding</keyword>
<dbReference type="SUPFAM" id="SSF47095">
    <property type="entry name" value="HMG-box"/>
    <property type="match status" value="1"/>
</dbReference>
<feature type="compositionally biased region" description="Low complexity" evidence="3">
    <location>
        <begin position="1157"/>
        <end position="1187"/>
    </location>
</feature>
<dbReference type="GO" id="GO:0045892">
    <property type="term" value="P:negative regulation of DNA-templated transcription"/>
    <property type="evidence" value="ECO:0007669"/>
    <property type="project" value="TreeGrafter"/>
</dbReference>
<feature type="domain" description="SWIM-type" evidence="5">
    <location>
        <begin position="493"/>
        <end position="525"/>
    </location>
</feature>
<feature type="compositionally biased region" description="Low complexity" evidence="3">
    <location>
        <begin position="1048"/>
        <end position="1068"/>
    </location>
</feature>
<dbReference type="InterPro" id="IPR013087">
    <property type="entry name" value="Znf_C2H2_type"/>
</dbReference>
<dbReference type="PROSITE" id="PS50966">
    <property type="entry name" value="ZF_SWIM"/>
    <property type="match status" value="1"/>
</dbReference>
<reference evidence="6 7" key="1">
    <citation type="submission" date="2020-02" db="EMBL/GenBank/DDBJ databases">
        <authorList>
            <person name="Ferguson B K."/>
        </authorList>
    </citation>
    <scope>NUCLEOTIDE SEQUENCE [LARGE SCALE GENOMIC DNA]</scope>
</reference>
<dbReference type="EMBL" id="CADCXU010022935">
    <property type="protein sequence ID" value="CAB0010249.1"/>
    <property type="molecule type" value="Genomic_DNA"/>
</dbReference>
<dbReference type="GO" id="GO:0008270">
    <property type="term" value="F:zinc ion binding"/>
    <property type="evidence" value="ECO:0007669"/>
    <property type="project" value="UniProtKB-KW"/>
</dbReference>
<keyword evidence="2" id="KW-0863">Zinc-finger</keyword>
<dbReference type="Pfam" id="PF00505">
    <property type="entry name" value="HMG_box"/>
    <property type="match status" value="1"/>
</dbReference>
<evidence type="ECO:0000256" key="2">
    <source>
        <dbReference type="PROSITE-ProRule" id="PRU00325"/>
    </source>
</evidence>
<dbReference type="GO" id="GO:0016922">
    <property type="term" value="F:nuclear receptor binding"/>
    <property type="evidence" value="ECO:0007669"/>
    <property type="project" value="TreeGrafter"/>
</dbReference>
<keyword evidence="1" id="KW-0238">DNA-binding</keyword>
<feature type="region of interest" description="Disordered" evidence="3">
    <location>
        <begin position="940"/>
        <end position="1068"/>
    </location>
</feature>
<feature type="compositionally biased region" description="Pro residues" evidence="3">
    <location>
        <begin position="1017"/>
        <end position="1032"/>
    </location>
</feature>
<keyword evidence="1" id="KW-0539">Nucleus</keyword>
<accession>A0A6H5H398</accession>